<dbReference type="PANTHER" id="PTHR22847:SF637">
    <property type="entry name" value="WD REPEAT DOMAIN 5B"/>
    <property type="match status" value="1"/>
</dbReference>
<dbReference type="Pfam" id="PF00400">
    <property type="entry name" value="WD40"/>
    <property type="match status" value="2"/>
</dbReference>
<dbReference type="SMART" id="SM00320">
    <property type="entry name" value="WD40"/>
    <property type="match status" value="4"/>
</dbReference>
<accession>A0A0G4GG42</accession>
<feature type="compositionally biased region" description="Basic and acidic residues" evidence="4">
    <location>
        <begin position="251"/>
        <end position="268"/>
    </location>
</feature>
<evidence type="ECO:0000256" key="2">
    <source>
        <dbReference type="ARBA" id="ARBA00022737"/>
    </source>
</evidence>
<evidence type="ECO:0000256" key="3">
    <source>
        <dbReference type="PROSITE-ProRule" id="PRU00221"/>
    </source>
</evidence>
<dbReference type="SUPFAM" id="SSF50978">
    <property type="entry name" value="WD40 repeat-like"/>
    <property type="match status" value="1"/>
</dbReference>
<feature type="repeat" description="WD" evidence="3">
    <location>
        <begin position="645"/>
        <end position="680"/>
    </location>
</feature>
<feature type="compositionally biased region" description="Polar residues" evidence="4">
    <location>
        <begin position="25"/>
        <end position="35"/>
    </location>
</feature>
<feature type="compositionally biased region" description="Gly residues" evidence="4">
    <location>
        <begin position="329"/>
        <end position="347"/>
    </location>
</feature>
<dbReference type="Gene3D" id="2.130.10.10">
    <property type="entry name" value="YVTN repeat-like/Quinoprotein amine dehydrogenase"/>
    <property type="match status" value="1"/>
</dbReference>
<evidence type="ECO:0000256" key="1">
    <source>
        <dbReference type="ARBA" id="ARBA00022574"/>
    </source>
</evidence>
<keyword evidence="2" id="KW-0677">Repeat</keyword>
<dbReference type="VEuPathDB" id="CryptoDB:Cvel_21750"/>
<dbReference type="InterPro" id="IPR019775">
    <property type="entry name" value="WD40_repeat_CS"/>
</dbReference>
<dbReference type="InterPro" id="IPR001680">
    <property type="entry name" value="WD40_rpt"/>
</dbReference>
<dbReference type="PANTHER" id="PTHR22847">
    <property type="entry name" value="WD40 REPEAT PROTEIN"/>
    <property type="match status" value="1"/>
</dbReference>
<evidence type="ECO:0000256" key="4">
    <source>
        <dbReference type="SAM" id="MobiDB-lite"/>
    </source>
</evidence>
<gene>
    <name evidence="5" type="ORF">Cvel_21750</name>
</gene>
<sequence length="883" mass="93785">MKEGQRTIFDFFAKKAPVRLGGTAGQQQKDNSQTGDPVEGNENVNPDQTVTDSKEAPPAKRKKTKGQPAESKGKGCVPLTSFFPQLKPAVASTNTGKENETAKHSSSTACTDTSSSPSPATTADDFSSFAAPSSSSSSSSSSSASSTAASSKSSHTTVKENAKEKEKKGETANKKNDTGTVSTEETKGRKTAKKKAQTQPEKEKEKHEKGTRQRTQKEQKGENEGGNGGGEEKEKDEQRPSKRRKKASPSDSDKAKENEEGQDKENALREANVVIRRSDRLAAAPPRSRIIFAAEDDEGEDEEEEEEEEEAAVEGRSCHRTGAGRLGAAPGGRARGVRPPGGGGGGLTSSSYSSHQRSLVPRPLMTLRSRLLPPNLSLSLSGRGPSSSSSRLRLPLEPSTGAVRAEAFHSAGILPCGTVTGRGRQPLSLAPLVGSCLAVAGLDSYTARTVGGGRWYLNAGRLGKVTVLEYPLDDAGVLENAHDLWGVSEFAQESGDEFSGGAGSLRGTFDAHGAWVSDIGFFVGEENVCEERERAIFEAAWKEGRSQTAALPLLVTSSADCTLKAWSWSEVSNALASSEEEVSPTPKSVVFNAHESGIYGLDVQKVGQNGGGGLVASAGKDGKTRVWGVTPSGLRPTPLLQTQNPDCHRASCKSVRWHPKIPWLLASCGNDKEIRFWDVRAPAPKGATSTSAGAPPRGPLPRIDSQQGGTERLQPAALLTPGSEGEGGIDAEGGEEDERVSVISHVQCVNHVVFGVNGTVLMSFGNDQEIRVTDIRAPMRTVYVLSKHLPPRTASKGSFPPTPVFARGDASIVAFAPHSQSLYVYNTASGELEGREEDVGRCRHLSWGGLLGTRRGGERGGLFLDLQSPNRVDLRSFEWGRAV</sequence>
<feature type="compositionally biased region" description="Basic and acidic residues" evidence="4">
    <location>
        <begin position="230"/>
        <end position="240"/>
    </location>
</feature>
<feature type="compositionally biased region" description="Polar residues" evidence="4">
    <location>
        <begin position="42"/>
        <end position="51"/>
    </location>
</feature>
<feature type="compositionally biased region" description="Basic and acidic residues" evidence="4">
    <location>
        <begin position="200"/>
        <end position="223"/>
    </location>
</feature>
<dbReference type="EMBL" id="CDMZ01001178">
    <property type="protein sequence ID" value="CEM28566.1"/>
    <property type="molecule type" value="Genomic_DNA"/>
</dbReference>
<name>A0A0G4GG42_9ALVE</name>
<feature type="region of interest" description="Disordered" evidence="4">
    <location>
        <begin position="1"/>
        <end position="359"/>
    </location>
</feature>
<dbReference type="PROSITE" id="PS00678">
    <property type="entry name" value="WD_REPEATS_1"/>
    <property type="match status" value="1"/>
</dbReference>
<dbReference type="PROSITE" id="PS50082">
    <property type="entry name" value="WD_REPEATS_2"/>
    <property type="match status" value="1"/>
</dbReference>
<dbReference type="InterPro" id="IPR015943">
    <property type="entry name" value="WD40/YVTN_repeat-like_dom_sf"/>
</dbReference>
<keyword evidence="1 3" id="KW-0853">WD repeat</keyword>
<reference evidence="5" key="1">
    <citation type="submission" date="2014-11" db="EMBL/GenBank/DDBJ databases">
        <authorList>
            <person name="Otto D Thomas"/>
            <person name="Naeem Raeece"/>
        </authorList>
    </citation>
    <scope>NUCLEOTIDE SEQUENCE</scope>
</reference>
<feature type="compositionally biased region" description="Acidic residues" evidence="4">
    <location>
        <begin position="294"/>
        <end position="312"/>
    </location>
</feature>
<feature type="region of interest" description="Disordered" evidence="4">
    <location>
        <begin position="683"/>
        <end position="709"/>
    </location>
</feature>
<feature type="region of interest" description="Disordered" evidence="4">
    <location>
        <begin position="375"/>
        <end position="394"/>
    </location>
</feature>
<protein>
    <submittedName>
        <fullName evidence="5">Uncharacterized protein</fullName>
    </submittedName>
</protein>
<dbReference type="AlphaFoldDB" id="A0A0G4GG42"/>
<feature type="compositionally biased region" description="Basic and acidic residues" evidence="4">
    <location>
        <begin position="157"/>
        <end position="177"/>
    </location>
</feature>
<feature type="compositionally biased region" description="Polar residues" evidence="4">
    <location>
        <begin position="348"/>
        <end position="357"/>
    </location>
</feature>
<proteinExistence type="predicted"/>
<dbReference type="InterPro" id="IPR036322">
    <property type="entry name" value="WD40_repeat_dom_sf"/>
</dbReference>
<feature type="compositionally biased region" description="Low complexity" evidence="4">
    <location>
        <begin position="105"/>
        <end position="154"/>
    </location>
</feature>
<dbReference type="GO" id="GO:1990234">
    <property type="term" value="C:transferase complex"/>
    <property type="evidence" value="ECO:0007669"/>
    <property type="project" value="UniProtKB-ARBA"/>
</dbReference>
<evidence type="ECO:0000313" key="5">
    <source>
        <dbReference type="EMBL" id="CEM28566.1"/>
    </source>
</evidence>
<organism evidence="5">
    <name type="scientific">Chromera velia CCMP2878</name>
    <dbReference type="NCBI Taxonomy" id="1169474"/>
    <lineage>
        <taxon>Eukaryota</taxon>
        <taxon>Sar</taxon>
        <taxon>Alveolata</taxon>
        <taxon>Colpodellida</taxon>
        <taxon>Chromeraceae</taxon>
        <taxon>Chromera</taxon>
    </lineage>
</organism>